<accession>A0AAE0X8D5</accession>
<name>A0AAE0X8D5_9PEZI</name>
<dbReference type="InterPro" id="IPR011009">
    <property type="entry name" value="Kinase-like_dom_sf"/>
</dbReference>
<dbReference type="Gene3D" id="1.10.510.10">
    <property type="entry name" value="Transferase(Phosphotransferase) domain 1"/>
    <property type="match status" value="1"/>
</dbReference>
<evidence type="ECO:0000313" key="3">
    <source>
        <dbReference type="EMBL" id="KAK3687554.1"/>
    </source>
</evidence>
<evidence type="ECO:0000259" key="2">
    <source>
        <dbReference type="SMART" id="SM00220"/>
    </source>
</evidence>
<feature type="compositionally biased region" description="Basic and acidic residues" evidence="1">
    <location>
        <begin position="69"/>
        <end position="78"/>
    </location>
</feature>
<dbReference type="SMART" id="SM00220">
    <property type="entry name" value="S_TKc"/>
    <property type="match status" value="1"/>
</dbReference>
<feature type="compositionally biased region" description="Basic and acidic residues" evidence="1">
    <location>
        <begin position="593"/>
        <end position="603"/>
    </location>
</feature>
<reference evidence="3" key="1">
    <citation type="journal article" date="2023" name="Mol. Phylogenet. Evol.">
        <title>Genome-scale phylogeny and comparative genomics of the fungal order Sordariales.</title>
        <authorList>
            <person name="Hensen N."/>
            <person name="Bonometti L."/>
            <person name="Westerberg I."/>
            <person name="Brannstrom I.O."/>
            <person name="Guillou S."/>
            <person name="Cros-Aarteil S."/>
            <person name="Calhoun S."/>
            <person name="Haridas S."/>
            <person name="Kuo A."/>
            <person name="Mondo S."/>
            <person name="Pangilinan J."/>
            <person name="Riley R."/>
            <person name="LaButti K."/>
            <person name="Andreopoulos B."/>
            <person name="Lipzen A."/>
            <person name="Chen C."/>
            <person name="Yan M."/>
            <person name="Daum C."/>
            <person name="Ng V."/>
            <person name="Clum A."/>
            <person name="Steindorff A."/>
            <person name="Ohm R.A."/>
            <person name="Martin F."/>
            <person name="Silar P."/>
            <person name="Natvig D.O."/>
            <person name="Lalanne C."/>
            <person name="Gautier V."/>
            <person name="Ament-Velasquez S.L."/>
            <person name="Kruys A."/>
            <person name="Hutchinson M.I."/>
            <person name="Powell A.J."/>
            <person name="Barry K."/>
            <person name="Miller A.N."/>
            <person name="Grigoriev I.V."/>
            <person name="Debuchy R."/>
            <person name="Gladieux P."/>
            <person name="Hiltunen Thoren M."/>
            <person name="Johannesson H."/>
        </authorList>
    </citation>
    <scope>NUCLEOTIDE SEQUENCE</scope>
    <source>
        <strain evidence="3">CBS 314.62</strain>
    </source>
</reference>
<proteinExistence type="predicted"/>
<dbReference type="Proteomes" id="UP001270362">
    <property type="component" value="Unassembled WGS sequence"/>
</dbReference>
<dbReference type="Gene3D" id="3.30.200.20">
    <property type="entry name" value="Phosphorylase Kinase, domain 1"/>
    <property type="match status" value="1"/>
</dbReference>
<evidence type="ECO:0000313" key="4">
    <source>
        <dbReference type="Proteomes" id="UP001270362"/>
    </source>
</evidence>
<organism evidence="3 4">
    <name type="scientific">Podospora appendiculata</name>
    <dbReference type="NCBI Taxonomy" id="314037"/>
    <lineage>
        <taxon>Eukaryota</taxon>
        <taxon>Fungi</taxon>
        <taxon>Dikarya</taxon>
        <taxon>Ascomycota</taxon>
        <taxon>Pezizomycotina</taxon>
        <taxon>Sordariomycetes</taxon>
        <taxon>Sordariomycetidae</taxon>
        <taxon>Sordariales</taxon>
        <taxon>Podosporaceae</taxon>
        <taxon>Podospora</taxon>
    </lineage>
</organism>
<feature type="domain" description="Protein kinase" evidence="2">
    <location>
        <begin position="225"/>
        <end position="460"/>
    </location>
</feature>
<protein>
    <recommendedName>
        <fullName evidence="2">Protein kinase domain-containing protein</fullName>
    </recommendedName>
</protein>
<reference evidence="3" key="2">
    <citation type="submission" date="2023-06" db="EMBL/GenBank/DDBJ databases">
        <authorList>
            <consortium name="Lawrence Berkeley National Laboratory"/>
            <person name="Haridas S."/>
            <person name="Hensen N."/>
            <person name="Bonometti L."/>
            <person name="Westerberg I."/>
            <person name="Brannstrom I.O."/>
            <person name="Guillou S."/>
            <person name="Cros-Aarteil S."/>
            <person name="Calhoun S."/>
            <person name="Kuo A."/>
            <person name="Mondo S."/>
            <person name="Pangilinan J."/>
            <person name="Riley R."/>
            <person name="Labutti K."/>
            <person name="Andreopoulos B."/>
            <person name="Lipzen A."/>
            <person name="Chen C."/>
            <person name="Yanf M."/>
            <person name="Daum C."/>
            <person name="Ng V."/>
            <person name="Clum A."/>
            <person name="Steindorff A."/>
            <person name="Ohm R."/>
            <person name="Martin F."/>
            <person name="Silar P."/>
            <person name="Natvig D."/>
            <person name="Lalanne C."/>
            <person name="Gautier V."/>
            <person name="Ament-Velasquez S.L."/>
            <person name="Kruys A."/>
            <person name="Hutchinson M.I."/>
            <person name="Powell A.J."/>
            <person name="Barry K."/>
            <person name="Miller A.N."/>
            <person name="Grigoriev I.V."/>
            <person name="Debuchy R."/>
            <person name="Gladieux P."/>
            <person name="Thoren M.H."/>
            <person name="Johannesson H."/>
        </authorList>
    </citation>
    <scope>NUCLEOTIDE SEQUENCE</scope>
    <source>
        <strain evidence="3">CBS 314.62</strain>
    </source>
</reference>
<dbReference type="InterPro" id="IPR000719">
    <property type="entry name" value="Prot_kinase_dom"/>
</dbReference>
<feature type="compositionally biased region" description="Low complexity" evidence="1">
    <location>
        <begin position="52"/>
        <end position="63"/>
    </location>
</feature>
<sequence>MWAFHDFVQSHIITNQNNQGDIAPTVQRMAVRPERQFKREVSQFILARQRAADGGSIDGDASGTITEPESEKEPEQKRLGMPRPSDPDIGWTVGKRPSDDGRVPDLFLCTRSFAKQNHLNLRPIHARFNFSIGNKAFCVGLFTRNGSASVTVNGEAVGRTFHHLNKHRVVISFDQLYCTLQYTAFAGEARFTEVRDDFLEGRGLPIHVDLEMPTPLEVTTTIGPWTLGHRLGKGACGRVFLGSATSNAMAALKIVEVTSRNMKAAEEEVRVSNELSELAARYGGSQWIVRQVDVIRSHNEIVSVLQPFLHRYGWIHGDLKPANIGISADANPARAVLLDTGSATLLKDPNGFPEPRPGCGGTILYLGPGQKYDQAMESLTRDYEHAQKSPTPGYVHVGSLIVKILRHEWAPTNDEPRIDIGEVLSDPAWGELLDDAPAWKRARFNDLTNRCPLIMRMQPVTPGAKLVGPRTMTPTTTMLTSPPTTHYLAYHMDNCTNNNIGKFSTDTSPISRQPSCTHERRDDADFLAKLDDKLERNPTSGHRTPELKLEPEPEHGITVTIGNCATAPICRDQAHSPEMPAASAHAFTGQASIERKRPKPSDTDHEEEIQ</sequence>
<dbReference type="SUPFAM" id="SSF56112">
    <property type="entry name" value="Protein kinase-like (PK-like)"/>
    <property type="match status" value="1"/>
</dbReference>
<feature type="region of interest" description="Disordered" evidence="1">
    <location>
        <begin position="575"/>
        <end position="610"/>
    </location>
</feature>
<evidence type="ECO:0000256" key="1">
    <source>
        <dbReference type="SAM" id="MobiDB-lite"/>
    </source>
</evidence>
<comment type="caution">
    <text evidence="3">The sequence shown here is derived from an EMBL/GenBank/DDBJ whole genome shotgun (WGS) entry which is preliminary data.</text>
</comment>
<keyword evidence="4" id="KW-1185">Reference proteome</keyword>
<feature type="region of interest" description="Disordered" evidence="1">
    <location>
        <begin position="52"/>
        <end position="97"/>
    </location>
</feature>
<gene>
    <name evidence="3" type="ORF">B0T22DRAFT_439171</name>
</gene>
<dbReference type="EMBL" id="JAULSO010000002">
    <property type="protein sequence ID" value="KAK3687554.1"/>
    <property type="molecule type" value="Genomic_DNA"/>
</dbReference>
<dbReference type="GO" id="GO:0005524">
    <property type="term" value="F:ATP binding"/>
    <property type="evidence" value="ECO:0007669"/>
    <property type="project" value="InterPro"/>
</dbReference>
<dbReference type="AlphaFoldDB" id="A0AAE0X8D5"/>
<dbReference type="GO" id="GO:0004672">
    <property type="term" value="F:protein kinase activity"/>
    <property type="evidence" value="ECO:0007669"/>
    <property type="project" value="InterPro"/>
</dbReference>